<organism evidence="2 3">
    <name type="scientific">Micromonospora robiginosa</name>
    <dbReference type="NCBI Taxonomy" id="2749844"/>
    <lineage>
        <taxon>Bacteria</taxon>
        <taxon>Bacillati</taxon>
        <taxon>Actinomycetota</taxon>
        <taxon>Actinomycetes</taxon>
        <taxon>Micromonosporales</taxon>
        <taxon>Micromonosporaceae</taxon>
        <taxon>Micromonospora</taxon>
    </lineage>
</organism>
<dbReference type="Proteomes" id="UP000510844">
    <property type="component" value="Chromosome"/>
</dbReference>
<protein>
    <recommendedName>
        <fullName evidence="4">CARDB protein</fullName>
    </recommendedName>
</protein>
<name>A0A7L6B7L0_9ACTN</name>
<dbReference type="EMBL" id="CP059322">
    <property type="protein sequence ID" value="QLQ37937.1"/>
    <property type="molecule type" value="Genomic_DNA"/>
</dbReference>
<gene>
    <name evidence="2" type="ORF">H1D33_03325</name>
</gene>
<feature type="region of interest" description="Disordered" evidence="1">
    <location>
        <begin position="255"/>
        <end position="292"/>
    </location>
</feature>
<proteinExistence type="predicted"/>
<dbReference type="RefSeq" id="WP_181570383.1">
    <property type="nucleotide sequence ID" value="NZ_CP059322.2"/>
</dbReference>
<accession>A0A7L6B7L0</accession>
<reference evidence="2 3" key="2">
    <citation type="journal article" date="2021" name="Mar. Drugs">
        <title>A New Micromonospora Strain with Antibiotic Activity Isolated from the Microbiome of a Mid-Atlantic Deep-Sea Sponge.</title>
        <authorList>
            <person name="Back C.R."/>
            <person name="Stennett H.L."/>
            <person name="Williams S.E."/>
            <person name="Wang L."/>
            <person name="Ojeda Gomez J."/>
            <person name="Abdulle O.M."/>
            <person name="Duffy T."/>
            <person name="Neal C."/>
            <person name="Mantell J."/>
            <person name="Jepson M.A."/>
            <person name="Hendry K.R."/>
            <person name="Powell D."/>
            <person name="Stach J.E.M."/>
            <person name="Essex-Lopresti A.E."/>
            <person name="Willis C.L."/>
            <person name="Curnow P."/>
            <person name="Race P.R."/>
        </authorList>
    </citation>
    <scope>NUCLEOTIDE SEQUENCE [LARGE SCALE GENOMIC DNA]</scope>
    <source>
        <strain evidence="2 3">28ISP2-46</strain>
    </source>
</reference>
<keyword evidence="3" id="KW-1185">Reference proteome</keyword>
<evidence type="ECO:0008006" key="4">
    <source>
        <dbReference type="Google" id="ProtNLM"/>
    </source>
</evidence>
<reference evidence="3" key="1">
    <citation type="submission" date="2020-07" db="EMBL/GenBank/DDBJ databases">
        <title>A new Micromonospora strain with potent antibiotic activity isolated from the microbiome of a mid-Atlantic deep-sea sponge.</title>
        <authorList>
            <person name="Back C.R."/>
            <person name="Stennett H.L."/>
            <person name="Williams S.E."/>
            <person name="Wang L."/>
            <person name="Ojeda Gomez J."/>
            <person name="Abdulle O.M."/>
            <person name="Duffy T."/>
            <person name="Hendry K.R."/>
            <person name="Powell D."/>
            <person name="Stach J.E."/>
            <person name="Essex-Lopresti A.E."/>
            <person name="Willis C.L."/>
            <person name="Curnow P."/>
            <person name="Race P.R."/>
        </authorList>
    </citation>
    <scope>NUCLEOTIDE SEQUENCE [LARGE SCALE GENOMIC DNA]</scope>
    <source>
        <strain evidence="3">28ISP2-46</strain>
    </source>
</reference>
<evidence type="ECO:0000313" key="2">
    <source>
        <dbReference type="EMBL" id="QLQ37937.1"/>
    </source>
</evidence>
<dbReference type="KEGG" id="mfeu:H1D33_03325"/>
<evidence type="ECO:0000313" key="3">
    <source>
        <dbReference type="Proteomes" id="UP000510844"/>
    </source>
</evidence>
<evidence type="ECO:0000256" key="1">
    <source>
        <dbReference type="SAM" id="MobiDB-lite"/>
    </source>
</evidence>
<sequence>MPDGRISRSQLLAARIDLPAWAPGPVCAAGPTRIAADYRKEGDVLVEELTHGDVDGDGADETVALLRCQIFQQGPSQVVALDRDADGRIVVLGQVARSARTAPEWLLDTQVTERGTVRVEMADRAPGGGWSLDWSQRQWRGYRWSGTRFAQVDGPTSFGPNPHLTDLTVTAGDVTWSAPDADGARTGTIAVTVRNLGAVPAGLVELHLRMQVGTVADGAEWSACAGGAPPKGPIVCRFGPLAPGAQRTFRLGLRNTNSASGTGIAEVTPVGSDADPLMDQNHENDEDRYAYR</sequence>
<feature type="compositionally biased region" description="Basic and acidic residues" evidence="1">
    <location>
        <begin position="280"/>
        <end position="292"/>
    </location>
</feature>
<dbReference type="AlphaFoldDB" id="A0A7L6B7L0"/>